<feature type="compositionally biased region" description="Polar residues" evidence="1">
    <location>
        <begin position="345"/>
        <end position="359"/>
    </location>
</feature>
<name>A0AA40DHS1_9PEZI</name>
<evidence type="ECO:0000313" key="2">
    <source>
        <dbReference type="EMBL" id="KAK0703625.1"/>
    </source>
</evidence>
<protein>
    <submittedName>
        <fullName evidence="2">Uncharacterized protein</fullName>
    </submittedName>
</protein>
<reference evidence="2" key="1">
    <citation type="submission" date="2023-06" db="EMBL/GenBank/DDBJ databases">
        <title>Genome-scale phylogeny and comparative genomics of the fungal order Sordariales.</title>
        <authorList>
            <consortium name="Lawrence Berkeley National Laboratory"/>
            <person name="Hensen N."/>
            <person name="Bonometti L."/>
            <person name="Westerberg I."/>
            <person name="Brannstrom I.O."/>
            <person name="Guillou S."/>
            <person name="Cros-Aarteil S."/>
            <person name="Calhoun S."/>
            <person name="Haridas S."/>
            <person name="Kuo A."/>
            <person name="Mondo S."/>
            <person name="Pangilinan J."/>
            <person name="Riley R."/>
            <person name="LaButti K."/>
            <person name="Andreopoulos B."/>
            <person name="Lipzen A."/>
            <person name="Chen C."/>
            <person name="Yanf M."/>
            <person name="Daum C."/>
            <person name="Ng V."/>
            <person name="Clum A."/>
            <person name="Steindorff A."/>
            <person name="Ohm R."/>
            <person name="Martin F."/>
            <person name="Silar P."/>
            <person name="Natvig D."/>
            <person name="Lalanne C."/>
            <person name="Gautier V."/>
            <person name="Ament-velasquez S.L."/>
            <person name="Kruys A."/>
            <person name="Hutchinson M.I."/>
            <person name="Powell A.J."/>
            <person name="Barry K."/>
            <person name="Miller A.N."/>
            <person name="Grigoriev I.V."/>
            <person name="Debuchy R."/>
            <person name="Gladieux P."/>
            <person name="Thoren M.H."/>
            <person name="Johannesson H."/>
        </authorList>
    </citation>
    <scope>NUCLEOTIDE SEQUENCE</scope>
    <source>
        <strain evidence="2">SMH2392-1A</strain>
    </source>
</reference>
<dbReference type="Proteomes" id="UP001172101">
    <property type="component" value="Unassembled WGS sequence"/>
</dbReference>
<dbReference type="GeneID" id="85318674"/>
<feature type="compositionally biased region" description="Basic and acidic residues" evidence="1">
    <location>
        <begin position="149"/>
        <end position="158"/>
    </location>
</feature>
<feature type="region of interest" description="Disordered" evidence="1">
    <location>
        <begin position="209"/>
        <end position="246"/>
    </location>
</feature>
<keyword evidence="3" id="KW-1185">Reference proteome</keyword>
<evidence type="ECO:0000313" key="3">
    <source>
        <dbReference type="Proteomes" id="UP001172101"/>
    </source>
</evidence>
<dbReference type="RefSeq" id="XP_060290484.1">
    <property type="nucleotide sequence ID" value="XM_060435404.1"/>
</dbReference>
<feature type="region of interest" description="Disordered" evidence="1">
    <location>
        <begin position="262"/>
        <end position="284"/>
    </location>
</feature>
<evidence type="ECO:0000256" key="1">
    <source>
        <dbReference type="SAM" id="MobiDB-lite"/>
    </source>
</evidence>
<dbReference type="AlphaFoldDB" id="A0AA40DHS1"/>
<feature type="compositionally biased region" description="Basic and acidic residues" evidence="1">
    <location>
        <begin position="210"/>
        <end position="219"/>
    </location>
</feature>
<sequence length="386" mass="43814">MCQYTAVHYTCGHWKRKGKFQECSRWREMIKKATFRQLLFGKVGSCPDLREDAIPMRSQCYECRAGKYPNRSRSEAAALKSSIRVVKGTARGTTGGFLEKGETQAAAAHESPTAYSGSRLAQHGEASRAGTAARDSRRNGGFQKNPHLPRLDNKERPVATKTPLRRIKSRAGDILWVQSFDGDEPVETRAQRPAAPLLLNKLLPPLPLEPHLRLPERRPAVRGTTKQGGNSYLNPNAGAESYRSQRLVGREEHVRDGWPHIGLESRTTQQQQQPQRVRPKLRLDTDLPTADEWVQQQYRVIAQHGPQSQQQQLQQRPQQQEKQQQQQKSQQRHVWEGPKYKQKKPSVTSVRSGASSTKSWLWRLVSPSSPDDEWVSLDASRTEQGR</sequence>
<proteinExistence type="predicted"/>
<comment type="caution">
    <text evidence="2">The sequence shown here is derived from an EMBL/GenBank/DDBJ whole genome shotgun (WGS) entry which is preliminary data.</text>
</comment>
<accession>A0AA40DHS1</accession>
<feature type="region of interest" description="Disordered" evidence="1">
    <location>
        <begin position="92"/>
        <end position="162"/>
    </location>
</feature>
<organism evidence="2 3">
    <name type="scientific">Lasiosphaeria miniovina</name>
    <dbReference type="NCBI Taxonomy" id="1954250"/>
    <lineage>
        <taxon>Eukaryota</taxon>
        <taxon>Fungi</taxon>
        <taxon>Dikarya</taxon>
        <taxon>Ascomycota</taxon>
        <taxon>Pezizomycotina</taxon>
        <taxon>Sordariomycetes</taxon>
        <taxon>Sordariomycetidae</taxon>
        <taxon>Sordariales</taxon>
        <taxon>Lasiosphaeriaceae</taxon>
        <taxon>Lasiosphaeria</taxon>
    </lineage>
</organism>
<feature type="compositionally biased region" description="Polar residues" evidence="1">
    <location>
        <begin position="224"/>
        <end position="234"/>
    </location>
</feature>
<gene>
    <name evidence="2" type="ORF">B0T26DRAFT_507761</name>
</gene>
<dbReference type="EMBL" id="JAUIRO010000008">
    <property type="protein sequence ID" value="KAK0703625.1"/>
    <property type="molecule type" value="Genomic_DNA"/>
</dbReference>
<feature type="region of interest" description="Disordered" evidence="1">
    <location>
        <begin position="304"/>
        <end position="386"/>
    </location>
</feature>
<feature type="compositionally biased region" description="Low complexity" evidence="1">
    <location>
        <begin position="306"/>
        <end position="329"/>
    </location>
</feature>